<sequence length="609" mass="68797">MSDRIPEIETSVDLLRSIIWQYDNAESIKYLISQKNEWYKKEQTEFWDNWFRDVFDIRTANDFGLEIWSIILGVSFLVPDCPGKVLTTEQKRLICRLRYYQLITRCTIPEVNEITMKLFATKDGKAYALDPLDMSCILYVFTEQPTSAVALILAKYDLLPRPATVGLKYRVIRYVPFGFGQHYQNFENAPFWDGGALINYAWRINLSFDTDNGILHGQVGSSDSSIDLSGVDVTLFYTKSTGETFTQDVTTGAGGLFTAPVTQSGTYSVVAKAQIFTPICTTDDVESRAYSFTYIIPGADVMLKVYDPSAALFYLRDASEADKFTIDYGDGVDSKEYRVDANGLVFATRSLTEGKTYHITIKRSDSCRFYFSASAKMVNKVIEVITVSGSRVNMTNCFTAQDELIKIHDKAFDYLPNVTTFEYCFYGCSRLPVIPDNLFKFCPFVVNFGYVFLACSGLLYIPAGLFYYNPLVSTFRYAFRLCILLKEIPIGLFDKNTLVTSFYVIFADCSGLLTFPRGLFDKATMATDFGNLIQNCSNITTDIKEIFPLALYSAITYLSRAFYGCSKMKGSGIEFISKVPNVTAYQSHDNVFTGATGLSDYYQIPTTWR</sequence>
<name>A0AAW3WKX1_SERFO</name>
<dbReference type="RefSeq" id="WP_179252058.1">
    <property type="nucleotide sequence ID" value="NZ_JACBIV010000004.1"/>
</dbReference>
<dbReference type="Pfam" id="PF11041">
    <property type="entry name" value="Phage_Wedge1"/>
    <property type="match status" value="2"/>
</dbReference>
<proteinExistence type="predicted"/>
<keyword evidence="1" id="KW-1133">Transmembrane helix</keyword>
<organism evidence="2 3">
    <name type="scientific">Serratia fonticola</name>
    <dbReference type="NCBI Taxonomy" id="47917"/>
    <lineage>
        <taxon>Bacteria</taxon>
        <taxon>Pseudomonadati</taxon>
        <taxon>Pseudomonadota</taxon>
        <taxon>Gammaproteobacteria</taxon>
        <taxon>Enterobacterales</taxon>
        <taxon>Yersiniaceae</taxon>
        <taxon>Serratia</taxon>
    </lineage>
</organism>
<evidence type="ECO:0000313" key="3">
    <source>
        <dbReference type="Proteomes" id="UP000659084"/>
    </source>
</evidence>
<evidence type="ECO:0000256" key="1">
    <source>
        <dbReference type="SAM" id="Phobius"/>
    </source>
</evidence>
<feature type="transmembrane region" description="Helical" evidence="1">
    <location>
        <begin position="448"/>
        <end position="468"/>
    </location>
</feature>
<evidence type="ECO:0000313" key="2">
    <source>
        <dbReference type="EMBL" id="MBC3211364.1"/>
    </source>
</evidence>
<dbReference type="AlphaFoldDB" id="A0AAW3WKX1"/>
<dbReference type="EMBL" id="JACNYO010000003">
    <property type="protein sequence ID" value="MBC3211364.1"/>
    <property type="molecule type" value="Genomic_DNA"/>
</dbReference>
<dbReference type="Proteomes" id="UP000659084">
    <property type="component" value="Unassembled WGS sequence"/>
</dbReference>
<keyword evidence="1" id="KW-0812">Transmembrane</keyword>
<dbReference type="InterPro" id="IPR021283">
    <property type="entry name" value="Phage_Wedge1"/>
</dbReference>
<gene>
    <name evidence="2" type="ORF">H8J20_04355</name>
</gene>
<accession>A0AAW3WKX1</accession>
<protein>
    <submittedName>
        <fullName evidence="2">DUF2612 domain-containing protein</fullName>
    </submittedName>
</protein>
<comment type="caution">
    <text evidence="2">The sequence shown here is derived from an EMBL/GenBank/DDBJ whole genome shotgun (WGS) entry which is preliminary data.</text>
</comment>
<reference evidence="2" key="1">
    <citation type="submission" date="2020-08" db="EMBL/GenBank/DDBJ databases">
        <title>Food and environmental bacterial isolates.</title>
        <authorList>
            <person name="Richter L."/>
            <person name="Du Plessis E.M."/>
            <person name="Duvenage S."/>
            <person name="Allam M."/>
            <person name="Korsten L."/>
        </authorList>
    </citation>
    <scope>NUCLEOTIDE SEQUENCE</scope>
    <source>
        <strain evidence="2">UPMP2127</strain>
    </source>
</reference>
<keyword evidence="1" id="KW-0472">Membrane</keyword>